<dbReference type="HOGENOM" id="CLU_699750_0_0_7"/>
<protein>
    <submittedName>
        <fullName evidence="3">Uncharacterized protein</fullName>
    </submittedName>
</protein>
<keyword evidence="2" id="KW-0812">Transmembrane</keyword>
<feature type="transmembrane region" description="Helical" evidence="2">
    <location>
        <begin position="27"/>
        <end position="46"/>
    </location>
</feature>
<dbReference type="RefSeq" id="WP_023928653.1">
    <property type="nucleotide sequence ID" value="NZ_KI669455.1"/>
</dbReference>
<proteinExistence type="predicted"/>
<feature type="region of interest" description="Disordered" evidence="1">
    <location>
        <begin position="71"/>
        <end position="107"/>
    </location>
</feature>
<keyword evidence="4" id="KW-1185">Reference proteome</keyword>
<evidence type="ECO:0000313" key="4">
    <source>
        <dbReference type="Proteomes" id="UP000018731"/>
    </source>
</evidence>
<gene>
    <name evidence="3" type="ORF">HMPREF2086_01842</name>
</gene>
<dbReference type="EMBL" id="AZJI01000009">
    <property type="protein sequence ID" value="ETD22526.1"/>
    <property type="molecule type" value="Genomic_DNA"/>
</dbReference>
<comment type="caution">
    <text evidence="3">The sequence shown here is derived from an EMBL/GenBank/DDBJ whole genome shotgun (WGS) entry which is preliminary data.</text>
</comment>
<keyword evidence="2" id="KW-0472">Membrane</keyword>
<dbReference type="PATRIC" id="fig|1357400.3.peg.2483"/>
<name>V8C719_9HELI</name>
<evidence type="ECO:0000313" key="3">
    <source>
        <dbReference type="EMBL" id="ETD22526.1"/>
    </source>
</evidence>
<organism evidence="3 4">
    <name type="scientific">Helicobacter macacae MIT 99-5501</name>
    <dbReference type="NCBI Taxonomy" id="1357400"/>
    <lineage>
        <taxon>Bacteria</taxon>
        <taxon>Pseudomonadati</taxon>
        <taxon>Campylobacterota</taxon>
        <taxon>Epsilonproteobacteria</taxon>
        <taxon>Campylobacterales</taxon>
        <taxon>Helicobacteraceae</taxon>
        <taxon>Helicobacter</taxon>
    </lineage>
</organism>
<dbReference type="AlphaFoldDB" id="V8C719"/>
<accession>V8C719</accession>
<evidence type="ECO:0000256" key="2">
    <source>
        <dbReference type="SAM" id="Phobius"/>
    </source>
</evidence>
<evidence type="ECO:0000256" key="1">
    <source>
        <dbReference type="SAM" id="MobiDB-lite"/>
    </source>
</evidence>
<dbReference type="Proteomes" id="UP000018731">
    <property type="component" value="Unassembled WGS sequence"/>
</dbReference>
<keyword evidence="2" id="KW-1133">Transmembrane helix</keyword>
<sequence>MLCRYLSQNLNCAGGGGSNRHLKKCKIYFLSIFLFSVSFGIADSYLDERLQKLEKQRQSLEAKIQREAQNKEIKAQKQAKAKEEKERKERQAQENRQAKQAQKRELREAKRQQREFYKYESTALSGATNTPQESRRLRHTQYAQPSIYTNPNDRNGWFIALVPTVDVMFLYSNARSNATSYLFRFGAEYGATLEAGYLFGSGANAWRTYFSLGYGYGRSSDIGYIAYRYDYYGYYYGGYDTEVIVDIHNIAHNVGIDWIPRLGSSSARGVLGFYNSFSYMAISERYEKYSLSRQCVPNSALWGSDCMIGGVQGGWQTTPIPAGEAQDFIHIFFIGIGTRLGVIFDIKEHFSIEIGSKISLHFSILGANGNGGGLQFIQSVMPNFQQYLSLVYRF</sequence>
<reference evidence="3 4" key="1">
    <citation type="journal article" date="2014" name="Genome Announc.">
        <title>Draft genome sequences of six enterohepatic helicobacter species isolated from humans and one from rhesus macaques.</title>
        <authorList>
            <person name="Shen Z."/>
            <person name="Sheh A."/>
            <person name="Young S.K."/>
            <person name="Abouelliel A."/>
            <person name="Ward D.V."/>
            <person name="Earl A.M."/>
            <person name="Fox J.G."/>
        </authorList>
    </citation>
    <scope>NUCLEOTIDE SEQUENCE [LARGE SCALE GENOMIC DNA]</scope>
    <source>
        <strain evidence="3 4">MIT 99-5501</strain>
    </source>
</reference>